<evidence type="ECO:0000313" key="10">
    <source>
        <dbReference type="Proteomes" id="UP000193685"/>
    </source>
</evidence>
<comment type="similarity">
    <text evidence="3">Belongs to the peroxisomal targeting signal receptor family.</text>
</comment>
<accession>A0A1Y2FIK8</accession>
<proteinExistence type="inferred from homology"/>
<comment type="subcellular location">
    <subcellularLocation>
        <location evidence="2">Cytoplasm</location>
    </subcellularLocation>
    <subcellularLocation>
        <location evidence="1">Peroxisome</location>
    </subcellularLocation>
</comment>
<dbReference type="GeneID" id="63788510"/>
<dbReference type="EMBL" id="MCFI01000007">
    <property type="protein sequence ID" value="ORY83778.1"/>
    <property type="molecule type" value="Genomic_DNA"/>
</dbReference>
<dbReference type="GO" id="GO:0005052">
    <property type="term" value="F:peroxisome matrix targeting signal-1 binding"/>
    <property type="evidence" value="ECO:0007669"/>
    <property type="project" value="TreeGrafter"/>
</dbReference>
<feature type="repeat" description="TPR" evidence="8">
    <location>
        <begin position="170"/>
        <end position="203"/>
    </location>
</feature>
<dbReference type="PANTHER" id="PTHR10130">
    <property type="entry name" value="PEROXISOMAL TARGETING SIGNAL 1 RECEPTOR PEX5"/>
    <property type="match status" value="1"/>
</dbReference>
<feature type="repeat" description="TPR" evidence="8">
    <location>
        <begin position="31"/>
        <end position="64"/>
    </location>
</feature>
<feature type="repeat" description="TPR" evidence="8">
    <location>
        <begin position="136"/>
        <end position="169"/>
    </location>
</feature>
<dbReference type="InterPro" id="IPR019734">
    <property type="entry name" value="TPR_rpt"/>
</dbReference>
<gene>
    <name evidence="9" type="ORF">BCR37DRAFT_402424</name>
</gene>
<dbReference type="Gene3D" id="1.25.40.10">
    <property type="entry name" value="Tetratricopeptide repeat domain"/>
    <property type="match status" value="1"/>
</dbReference>
<dbReference type="InterPro" id="IPR024111">
    <property type="entry name" value="PEX5/PEX5L"/>
</dbReference>
<evidence type="ECO:0000313" key="9">
    <source>
        <dbReference type="EMBL" id="ORY83778.1"/>
    </source>
</evidence>
<dbReference type="RefSeq" id="XP_040726073.1">
    <property type="nucleotide sequence ID" value="XM_040871911.1"/>
</dbReference>
<keyword evidence="10" id="KW-1185">Reference proteome</keyword>
<dbReference type="Proteomes" id="UP000193685">
    <property type="component" value="Unassembled WGS sequence"/>
</dbReference>
<evidence type="ECO:0000256" key="4">
    <source>
        <dbReference type="ARBA" id="ARBA00022490"/>
    </source>
</evidence>
<keyword evidence="5" id="KW-0677">Repeat</keyword>
<dbReference type="GO" id="GO:0016560">
    <property type="term" value="P:protein import into peroxisome matrix, docking"/>
    <property type="evidence" value="ECO:0007669"/>
    <property type="project" value="TreeGrafter"/>
</dbReference>
<protein>
    <submittedName>
        <fullName evidence="9">Uncharacterized protein</fullName>
    </submittedName>
</protein>
<dbReference type="Pfam" id="PF13432">
    <property type="entry name" value="TPR_16"/>
    <property type="match status" value="1"/>
</dbReference>
<evidence type="ECO:0000256" key="3">
    <source>
        <dbReference type="ARBA" id="ARBA00005348"/>
    </source>
</evidence>
<dbReference type="PROSITE" id="PS50293">
    <property type="entry name" value="TPR_REGION"/>
    <property type="match status" value="1"/>
</dbReference>
<dbReference type="PROSITE" id="PS50005">
    <property type="entry name" value="TPR"/>
    <property type="match status" value="3"/>
</dbReference>
<dbReference type="AlphaFoldDB" id="A0A1Y2FIK8"/>
<evidence type="ECO:0000256" key="5">
    <source>
        <dbReference type="ARBA" id="ARBA00022737"/>
    </source>
</evidence>
<dbReference type="OrthoDB" id="10006023at2759"/>
<name>A0A1Y2FIK8_PROLT</name>
<evidence type="ECO:0000256" key="2">
    <source>
        <dbReference type="ARBA" id="ARBA00004496"/>
    </source>
</evidence>
<reference evidence="9 10" key="1">
    <citation type="submission" date="2016-07" db="EMBL/GenBank/DDBJ databases">
        <title>Pervasive Adenine N6-methylation of Active Genes in Fungi.</title>
        <authorList>
            <consortium name="DOE Joint Genome Institute"/>
            <person name="Mondo S.J."/>
            <person name="Dannebaum R.O."/>
            <person name="Kuo R.C."/>
            <person name="Labutti K."/>
            <person name="Haridas S."/>
            <person name="Kuo A."/>
            <person name="Salamov A."/>
            <person name="Ahrendt S.R."/>
            <person name="Lipzen A."/>
            <person name="Sullivan W."/>
            <person name="Andreopoulos W.B."/>
            <person name="Clum A."/>
            <person name="Lindquist E."/>
            <person name="Daum C."/>
            <person name="Ramamoorthy G.K."/>
            <person name="Gryganskyi A."/>
            <person name="Culley D."/>
            <person name="Magnuson J.K."/>
            <person name="James T.Y."/>
            <person name="O'Malley M.A."/>
            <person name="Stajich J.E."/>
            <person name="Spatafora J.W."/>
            <person name="Visel A."/>
            <person name="Grigoriev I.V."/>
        </authorList>
    </citation>
    <scope>NUCLEOTIDE SEQUENCE [LARGE SCALE GENOMIC DNA]</scope>
    <source>
        <strain evidence="9 10">12-1054</strain>
    </source>
</reference>
<dbReference type="GO" id="GO:0005829">
    <property type="term" value="C:cytosol"/>
    <property type="evidence" value="ECO:0007669"/>
    <property type="project" value="TreeGrafter"/>
</dbReference>
<comment type="caution">
    <text evidence="9">The sequence shown here is derived from an EMBL/GenBank/DDBJ whole genome shotgun (WGS) entry which is preliminary data.</text>
</comment>
<dbReference type="SUPFAM" id="SSF48452">
    <property type="entry name" value="TPR-like"/>
    <property type="match status" value="1"/>
</dbReference>
<dbReference type="SMART" id="SM00028">
    <property type="entry name" value="TPR"/>
    <property type="match status" value="4"/>
</dbReference>
<organism evidence="9 10">
    <name type="scientific">Protomyces lactucae-debilis</name>
    <dbReference type="NCBI Taxonomy" id="2754530"/>
    <lineage>
        <taxon>Eukaryota</taxon>
        <taxon>Fungi</taxon>
        <taxon>Dikarya</taxon>
        <taxon>Ascomycota</taxon>
        <taxon>Taphrinomycotina</taxon>
        <taxon>Taphrinomycetes</taxon>
        <taxon>Taphrinales</taxon>
        <taxon>Protomycetaceae</taxon>
        <taxon>Protomyces</taxon>
    </lineage>
</organism>
<keyword evidence="4" id="KW-0963">Cytoplasm</keyword>
<sequence>MRLLKNGGGSLSEAALCFEAVCQREEGDVQQKAWCQLGLCQAQNEKEDAAIKALENAIRLDPGDLEALMGLAVSYTNDGYDTAAYLSLEQWLVAKYPNLVSDITMDTSNRKEVHQKVTSQFIKAAQLSPAGAEMDADVQVGLGVLFYGDEEYDKAVDCFSAALRIRPDDALLWNRLGATLANSGKSEDAIEAYTRALEISPTFVRCRYNLGVSCINIGVYEEAAQHLLSGLAMHQTMGDRGGGVNLSTNLWETLRRVFLVGMNRPDLSKLAVSGADVEQFRGEFEF</sequence>
<dbReference type="Pfam" id="PF13181">
    <property type="entry name" value="TPR_8"/>
    <property type="match status" value="1"/>
</dbReference>
<keyword evidence="6 8" id="KW-0802">TPR repeat</keyword>
<evidence type="ECO:0000256" key="1">
    <source>
        <dbReference type="ARBA" id="ARBA00004275"/>
    </source>
</evidence>
<dbReference type="OMA" id="SESWIHT"/>
<dbReference type="STRING" id="56484.A0A1Y2FIK8"/>
<dbReference type="GO" id="GO:0005778">
    <property type="term" value="C:peroxisomal membrane"/>
    <property type="evidence" value="ECO:0007669"/>
    <property type="project" value="TreeGrafter"/>
</dbReference>
<dbReference type="PANTHER" id="PTHR10130:SF0">
    <property type="entry name" value="GH08708P"/>
    <property type="match status" value="1"/>
</dbReference>
<keyword evidence="7" id="KW-0576">Peroxisome</keyword>
<evidence type="ECO:0000256" key="6">
    <source>
        <dbReference type="ARBA" id="ARBA00022803"/>
    </source>
</evidence>
<evidence type="ECO:0000256" key="8">
    <source>
        <dbReference type="PROSITE-ProRule" id="PRU00339"/>
    </source>
</evidence>
<dbReference type="InterPro" id="IPR011990">
    <property type="entry name" value="TPR-like_helical_dom_sf"/>
</dbReference>
<evidence type="ECO:0000256" key="7">
    <source>
        <dbReference type="ARBA" id="ARBA00023140"/>
    </source>
</evidence>